<organism evidence="1 2">
    <name type="scientific">Elysia crispata</name>
    <name type="common">lettuce slug</name>
    <dbReference type="NCBI Taxonomy" id="231223"/>
    <lineage>
        <taxon>Eukaryota</taxon>
        <taxon>Metazoa</taxon>
        <taxon>Spiralia</taxon>
        <taxon>Lophotrochozoa</taxon>
        <taxon>Mollusca</taxon>
        <taxon>Gastropoda</taxon>
        <taxon>Heterobranchia</taxon>
        <taxon>Euthyneura</taxon>
        <taxon>Panpulmonata</taxon>
        <taxon>Sacoglossa</taxon>
        <taxon>Placobranchoidea</taxon>
        <taxon>Plakobranchidae</taxon>
        <taxon>Elysia</taxon>
    </lineage>
</organism>
<proteinExistence type="predicted"/>
<sequence length="139" mass="15513">MRNPWPFVVLAMYRQHELIPIESDRLRRPLVTSQTLFMFEYNRCTILEVYDLGLRLLTAIVVLRPVRWTPSGGLGRPCKVAPGSVITCGQKRSQRSTAHSSFTLASTPTTWYEPTLLTGRSHTDGSGARVVIHTTSGGN</sequence>
<dbReference type="Proteomes" id="UP001283361">
    <property type="component" value="Unassembled WGS sequence"/>
</dbReference>
<keyword evidence="2" id="KW-1185">Reference proteome</keyword>
<dbReference type="EMBL" id="JAWDGP010000091">
    <property type="protein sequence ID" value="KAK3803742.1"/>
    <property type="molecule type" value="Genomic_DNA"/>
</dbReference>
<protein>
    <submittedName>
        <fullName evidence="1">Uncharacterized protein</fullName>
    </submittedName>
</protein>
<comment type="caution">
    <text evidence="1">The sequence shown here is derived from an EMBL/GenBank/DDBJ whole genome shotgun (WGS) entry which is preliminary data.</text>
</comment>
<accession>A0AAE1BEM3</accession>
<gene>
    <name evidence="1" type="ORF">RRG08_029670</name>
</gene>
<name>A0AAE1BEM3_9GAST</name>
<dbReference type="AlphaFoldDB" id="A0AAE1BEM3"/>
<evidence type="ECO:0000313" key="2">
    <source>
        <dbReference type="Proteomes" id="UP001283361"/>
    </source>
</evidence>
<evidence type="ECO:0000313" key="1">
    <source>
        <dbReference type="EMBL" id="KAK3803742.1"/>
    </source>
</evidence>
<reference evidence="1" key="1">
    <citation type="journal article" date="2023" name="G3 (Bethesda)">
        <title>A reference genome for the long-term kleptoplast-retaining sea slug Elysia crispata morphotype clarki.</title>
        <authorList>
            <person name="Eastman K.E."/>
            <person name="Pendleton A.L."/>
            <person name="Shaikh M.A."/>
            <person name="Suttiyut T."/>
            <person name="Ogas R."/>
            <person name="Tomko P."/>
            <person name="Gavelis G."/>
            <person name="Widhalm J.R."/>
            <person name="Wisecaver J.H."/>
        </authorList>
    </citation>
    <scope>NUCLEOTIDE SEQUENCE</scope>
    <source>
        <strain evidence="1">ECLA1</strain>
    </source>
</reference>